<keyword evidence="2" id="KW-1185">Reference proteome</keyword>
<gene>
    <name evidence="1" type="ORF">QQF64_029332</name>
</gene>
<protein>
    <submittedName>
        <fullName evidence="1">Uncharacterized protein</fullName>
    </submittedName>
</protein>
<dbReference type="Proteomes" id="UP001558613">
    <property type="component" value="Unassembled WGS sequence"/>
</dbReference>
<name>A0ABR3N963_9TELE</name>
<reference evidence="1 2" key="1">
    <citation type="submission" date="2023-09" db="EMBL/GenBank/DDBJ databases">
        <authorList>
            <person name="Wang M."/>
        </authorList>
    </citation>
    <scope>NUCLEOTIDE SEQUENCE [LARGE SCALE GENOMIC DNA]</scope>
    <source>
        <strain evidence="1">GT-2023</strain>
        <tissue evidence="1">Liver</tissue>
    </source>
</reference>
<proteinExistence type="predicted"/>
<dbReference type="EMBL" id="JAYMGO010000006">
    <property type="protein sequence ID" value="KAL1273470.1"/>
    <property type="molecule type" value="Genomic_DNA"/>
</dbReference>
<accession>A0ABR3N963</accession>
<sequence>MSVRALTPAPAAHISCLENGRRSREALDIEPPALRRSNRKCGQETAVPDILPLLLQVHPGYSTRSICERRSCSLGAERSATMVLRCCRESAVDRPLSRV</sequence>
<comment type="caution">
    <text evidence="1">The sequence shown here is derived from an EMBL/GenBank/DDBJ whole genome shotgun (WGS) entry which is preliminary data.</text>
</comment>
<evidence type="ECO:0000313" key="1">
    <source>
        <dbReference type="EMBL" id="KAL1273470.1"/>
    </source>
</evidence>
<evidence type="ECO:0000313" key="2">
    <source>
        <dbReference type="Proteomes" id="UP001558613"/>
    </source>
</evidence>
<organism evidence="1 2">
    <name type="scientific">Cirrhinus molitorella</name>
    <name type="common">mud carp</name>
    <dbReference type="NCBI Taxonomy" id="172907"/>
    <lineage>
        <taxon>Eukaryota</taxon>
        <taxon>Metazoa</taxon>
        <taxon>Chordata</taxon>
        <taxon>Craniata</taxon>
        <taxon>Vertebrata</taxon>
        <taxon>Euteleostomi</taxon>
        <taxon>Actinopterygii</taxon>
        <taxon>Neopterygii</taxon>
        <taxon>Teleostei</taxon>
        <taxon>Ostariophysi</taxon>
        <taxon>Cypriniformes</taxon>
        <taxon>Cyprinidae</taxon>
        <taxon>Labeoninae</taxon>
        <taxon>Labeonini</taxon>
        <taxon>Cirrhinus</taxon>
    </lineage>
</organism>